<dbReference type="Proteomes" id="UP000018426">
    <property type="component" value="Unassembled WGS sequence"/>
</dbReference>
<dbReference type="HOGENOM" id="CLU_2535011_0_0_6"/>
<evidence type="ECO:0000313" key="2">
    <source>
        <dbReference type="Proteomes" id="UP000018426"/>
    </source>
</evidence>
<protein>
    <submittedName>
        <fullName evidence="1">Uncharacterized protein</fullName>
    </submittedName>
</protein>
<organism evidence="1 2">
    <name type="scientific">Acinetobacter parvus NIPH 1103</name>
    <dbReference type="NCBI Taxonomy" id="1217671"/>
    <lineage>
        <taxon>Bacteria</taxon>
        <taxon>Pseudomonadati</taxon>
        <taxon>Pseudomonadota</taxon>
        <taxon>Gammaproteobacteria</taxon>
        <taxon>Moraxellales</taxon>
        <taxon>Moraxellaceae</taxon>
        <taxon>Acinetobacter</taxon>
    </lineage>
</organism>
<comment type="caution">
    <text evidence="1">The sequence shown here is derived from an EMBL/GenBank/DDBJ whole genome shotgun (WGS) entry which is preliminary data.</text>
</comment>
<evidence type="ECO:0000313" key="1">
    <source>
        <dbReference type="EMBL" id="ENU33157.1"/>
    </source>
</evidence>
<reference evidence="1 2" key="1">
    <citation type="submission" date="2013-02" db="EMBL/GenBank/DDBJ databases">
        <title>The Genome Sequence of Acinetobacter parvus NIPH 1103.</title>
        <authorList>
            <consortium name="The Broad Institute Genome Sequencing Platform"/>
            <consortium name="The Broad Institute Genome Sequencing Center for Infectious Disease"/>
            <person name="Cerqueira G."/>
            <person name="Feldgarden M."/>
            <person name="Courvalin P."/>
            <person name="Perichon B."/>
            <person name="Grillot-Courvalin C."/>
            <person name="Clermont D."/>
            <person name="Rocha E."/>
            <person name="Yoon E.-J."/>
            <person name="Nemec A."/>
            <person name="Walker B."/>
            <person name="Young S.K."/>
            <person name="Zeng Q."/>
            <person name="Gargeya S."/>
            <person name="Fitzgerald M."/>
            <person name="Haas B."/>
            <person name="Abouelleil A."/>
            <person name="Alvarado L."/>
            <person name="Arachchi H.M."/>
            <person name="Berlin A.M."/>
            <person name="Chapman S.B."/>
            <person name="Dewar J."/>
            <person name="Goldberg J."/>
            <person name="Griggs A."/>
            <person name="Gujja S."/>
            <person name="Hansen M."/>
            <person name="Howarth C."/>
            <person name="Imamovic A."/>
            <person name="Larimer J."/>
            <person name="McCowan C."/>
            <person name="Murphy C."/>
            <person name="Neiman D."/>
            <person name="Pearson M."/>
            <person name="Priest M."/>
            <person name="Roberts A."/>
            <person name="Saif S."/>
            <person name="Shea T."/>
            <person name="Sisk P."/>
            <person name="Sykes S."/>
            <person name="Wortman J."/>
            <person name="Nusbaum C."/>
            <person name="Birren B."/>
        </authorList>
    </citation>
    <scope>NUCLEOTIDE SEQUENCE [LARGE SCALE GENOMIC DNA]</scope>
    <source>
        <strain evidence="1 2">NIPH 1103</strain>
    </source>
</reference>
<dbReference type="AlphaFoldDB" id="N8RGE2"/>
<dbReference type="EMBL" id="APOL01000031">
    <property type="protein sequence ID" value="ENU33157.1"/>
    <property type="molecule type" value="Genomic_DNA"/>
</dbReference>
<gene>
    <name evidence="1" type="ORF">F989_01847</name>
</gene>
<name>N8RGE2_9GAMM</name>
<dbReference type="RefSeq" id="WP_004679446.1">
    <property type="nucleotide sequence ID" value="NZ_KB849227.1"/>
</dbReference>
<sequence length="83" mass="9687">MKSIEKFYIITIIDDEIKLSIINEHKVKFHLIRDQINNGDELSNDEKKIIVGDILSNKLEFYHNGNPTEETVLIENLIDIFNS</sequence>
<accession>N8RGE2</accession>
<proteinExistence type="predicted"/>